<dbReference type="PANTHER" id="PTHR13002">
    <property type="entry name" value="C3ORF1 PROTEIN-RELATED"/>
    <property type="match status" value="1"/>
</dbReference>
<keyword evidence="3" id="KW-0812">Transmembrane</keyword>
<comment type="subcellular location">
    <subcellularLocation>
        <location evidence="1">Membrane</location>
        <topology evidence="1">Multi-pass membrane protein</topology>
    </subcellularLocation>
</comment>
<evidence type="ECO:0000313" key="8">
    <source>
        <dbReference type="EMBL" id="OUS45360.1"/>
    </source>
</evidence>
<dbReference type="GO" id="GO:0032981">
    <property type="term" value="P:mitochondrial respiratory chain complex I assembly"/>
    <property type="evidence" value="ECO:0007669"/>
    <property type="project" value="InterPro"/>
</dbReference>
<evidence type="ECO:0000256" key="2">
    <source>
        <dbReference type="ARBA" id="ARBA00008444"/>
    </source>
</evidence>
<dbReference type="Proteomes" id="UP000195557">
    <property type="component" value="Unassembled WGS sequence"/>
</dbReference>
<dbReference type="EMBL" id="KZ155790">
    <property type="protein sequence ID" value="OUS45360.1"/>
    <property type="molecule type" value="Genomic_DNA"/>
</dbReference>
<dbReference type="InterPro" id="IPR055299">
    <property type="entry name" value="TIMMDC1"/>
</dbReference>
<gene>
    <name evidence="8" type="ORF">BE221DRAFT_76786</name>
</gene>
<organism evidence="8">
    <name type="scientific">Ostreococcus tauri</name>
    <name type="common">Marine green alga</name>
    <dbReference type="NCBI Taxonomy" id="70448"/>
    <lineage>
        <taxon>Eukaryota</taxon>
        <taxon>Viridiplantae</taxon>
        <taxon>Chlorophyta</taxon>
        <taxon>Mamiellophyceae</taxon>
        <taxon>Mamiellales</taxon>
        <taxon>Bathycoccaceae</taxon>
        <taxon>Ostreococcus</taxon>
    </lineage>
</organism>
<name>A0A1Y5I727_OSTTA</name>
<accession>A0A1Y5I727</accession>
<evidence type="ECO:0000256" key="1">
    <source>
        <dbReference type="ARBA" id="ARBA00004141"/>
    </source>
</evidence>
<keyword evidence="4" id="KW-1133">Transmembrane helix</keyword>
<reference evidence="8" key="1">
    <citation type="submission" date="2017-04" db="EMBL/GenBank/DDBJ databases">
        <title>Population genomics of picophytoplankton unveils novel chromosome hypervariability.</title>
        <authorList>
            <consortium name="DOE Joint Genome Institute"/>
            <person name="Blanc-Mathieu R."/>
            <person name="Krasovec M."/>
            <person name="Hebrard M."/>
            <person name="Yau S."/>
            <person name="Desgranges E."/>
            <person name="Martin J."/>
            <person name="Schackwitz W."/>
            <person name="Kuo A."/>
            <person name="Salin G."/>
            <person name="Donnadieu C."/>
            <person name="Desdevises Y."/>
            <person name="Sanchez-Ferandin S."/>
            <person name="Moreau H."/>
            <person name="Rivals E."/>
            <person name="Grigoriev I.V."/>
            <person name="Grimsley N."/>
            <person name="Eyre-Walker A."/>
            <person name="Piganeau G."/>
        </authorList>
    </citation>
    <scope>NUCLEOTIDE SEQUENCE [LARGE SCALE GENOMIC DNA]</scope>
    <source>
        <strain evidence="8">RCC 1115</strain>
    </source>
</reference>
<dbReference type="GO" id="GO:0016020">
    <property type="term" value="C:membrane"/>
    <property type="evidence" value="ECO:0007669"/>
    <property type="project" value="UniProtKB-SubCell"/>
</dbReference>
<dbReference type="AlphaFoldDB" id="A0A1Y5I727"/>
<proteinExistence type="inferred from homology"/>
<dbReference type="GO" id="GO:0005739">
    <property type="term" value="C:mitochondrion"/>
    <property type="evidence" value="ECO:0007669"/>
    <property type="project" value="TreeGrafter"/>
</dbReference>
<comment type="similarity">
    <text evidence="2">Belongs to the Tim17/Tim22/Tim23 family.</text>
</comment>
<dbReference type="PANTHER" id="PTHR13002:SF1">
    <property type="entry name" value="COMPLEX I ASSEMBLY FACTOR TIMMDC1, MITOCHONDRIAL"/>
    <property type="match status" value="1"/>
</dbReference>
<protein>
    <recommendedName>
        <fullName evidence="6">Complex I assembly factor TIMMDC1, mitochondrial</fullName>
    </recommendedName>
    <alternativeName>
        <fullName evidence="7">Translocase of inner mitochondrial membrane domain-containing protein 1</fullName>
    </alternativeName>
</protein>
<dbReference type="Pfam" id="PF02466">
    <property type="entry name" value="Tim17"/>
    <property type="match status" value="1"/>
</dbReference>
<evidence type="ECO:0000256" key="7">
    <source>
        <dbReference type="ARBA" id="ARBA00041344"/>
    </source>
</evidence>
<dbReference type="eggNOG" id="KOG4608">
    <property type="taxonomic scope" value="Eukaryota"/>
</dbReference>
<sequence length="211" mass="23318">MNRAFERVKPGEDPPPPPPELIQWARETVYGSLAGVVYGAWSAHRAEMASTPNPNEALNVRRHRIWTRAISDTTLHGVRLGSFVSVFSATRLALESTREIRDMWNVVGAGVVTSSLTGMAIPGPLSVRLRGAALGVAVGGAATLPLGYCLQELERLLPEHFEAITTTGTASKEEDSSEKVDLTEMFIGQVEAELEEYKKEERRRRRSWFSK</sequence>
<evidence type="ECO:0000256" key="3">
    <source>
        <dbReference type="ARBA" id="ARBA00022692"/>
    </source>
</evidence>
<keyword evidence="5" id="KW-0472">Membrane</keyword>
<evidence type="ECO:0000256" key="4">
    <source>
        <dbReference type="ARBA" id="ARBA00022989"/>
    </source>
</evidence>
<evidence type="ECO:0000256" key="6">
    <source>
        <dbReference type="ARBA" id="ARBA00040778"/>
    </source>
</evidence>
<evidence type="ECO:0000256" key="5">
    <source>
        <dbReference type="ARBA" id="ARBA00023136"/>
    </source>
</evidence>